<dbReference type="Proteomes" id="UP000515981">
    <property type="component" value="Chromosome"/>
</dbReference>
<dbReference type="InterPro" id="IPR006626">
    <property type="entry name" value="PbH1"/>
</dbReference>
<feature type="domain" description="MBG" evidence="5">
    <location>
        <begin position="1339"/>
        <end position="1414"/>
    </location>
</feature>
<evidence type="ECO:0000259" key="6">
    <source>
        <dbReference type="Pfam" id="PF18887"/>
    </source>
</evidence>
<feature type="chain" id="PRO_5028806927" evidence="3">
    <location>
        <begin position="26"/>
        <end position="2313"/>
    </location>
</feature>
<keyword evidence="8" id="KW-1185">Reference proteome</keyword>
<evidence type="ECO:0000313" key="7">
    <source>
        <dbReference type="EMBL" id="QNM01809.1"/>
    </source>
</evidence>
<keyword evidence="3" id="KW-0732">Signal</keyword>
<dbReference type="InterPro" id="IPR041248">
    <property type="entry name" value="YDG"/>
</dbReference>
<dbReference type="Pfam" id="PF18676">
    <property type="entry name" value="MBG_2"/>
    <property type="match status" value="1"/>
</dbReference>
<evidence type="ECO:0000259" key="5">
    <source>
        <dbReference type="Pfam" id="PF18676"/>
    </source>
</evidence>
<keyword evidence="2" id="KW-0812">Transmembrane</keyword>
<feature type="region of interest" description="Disordered" evidence="1">
    <location>
        <begin position="34"/>
        <end position="123"/>
    </location>
</feature>
<organism evidence="7 8">
    <name type="scientific">Simiaoa sunii</name>
    <dbReference type="NCBI Taxonomy" id="2763672"/>
    <lineage>
        <taxon>Bacteria</taxon>
        <taxon>Bacillati</taxon>
        <taxon>Bacillota</taxon>
        <taxon>Clostridia</taxon>
        <taxon>Lachnospirales</taxon>
        <taxon>Lachnospiraceae</taxon>
        <taxon>Simiaoa</taxon>
    </lineage>
</organism>
<dbReference type="SMART" id="SM00710">
    <property type="entry name" value="PbH1"/>
    <property type="match status" value="10"/>
</dbReference>
<sequence>MKKRVLSMLLAFILCFSTLPMTAFAQEAVQEADAVTEQEEQQEAAPAAEPEEQQVAVPAAEQKEAEAVAAPGEETPADKSTTAATPGTEDPTAGEAPDTVKSTGESISDNDAGTQDTAADDEKKAAVQKVQALIDALPETVTVENAESVSAQLEAIDEAMESLTEEQIAELDMTRLHAISEAMNALIMVAEQHTHFLCGKDTCNGVGGHTETNKVIFTAWNNESKLPEIKGNYYLMKDVTLSESWTPVNGVVLCLNGHNITMKYDTNVIVPKAGSTVTLCDCEDKGQITHSNGYKGSGAFVAGGSTFNMYGGSITGNTARTGAGVRMYNNGTFNMYGGNITGNEAKNFTSNSENVGIGGGVCMEKNSTFNMYAGTISNNTGEYGGGVYSYDGSVFNMSGGTIENNEATGKNTAFGGGGGVNIVGNTFNMSDGTIKGNKTSTYGGGVYVGSNFNMTGGEITGNEANKFGGGVYVKSAYGNMGHFTVSGSAKVSGNTTSNVYLPDGATMAIGQGGFDNTASIGVTPENLPTVGSYVAIATGAANGGYRDGTFINDQNQNTGDCEFQQVGDQILLVNGMLHQHPICGNTCDHDSEHANVAWKGVSLLSEITTSGYYYLTCDINLNETWQLQSGNVVLCLNGHNITANANVDVIKISNIAQFILTDCMGGKMEYGKITHKEGNEGRGIYVNSIFTMYGGEISGNTADAPSASNKRYGGGVYVYDGCSFTMNGGKITSNTAEFYGGGVYLSRKSNFTMNGGSITGNSAQISGGGVELCGGNSGDDSTFTVSGKAVINGNFTQGSSIKANNVACNGTIINVASPGLDSEAHIGVSTSEISEGDYKVVAQGKSSYQMKDTDAERFHSDNGYASKLIGNSIVFMNGTLHEHAVCGKTGCTEEDHDNTLWIPLTYDSENQRLQYGGKSLKKSTYNNKYTLSAGNYYLFADITLDGSIEISGDVNICLNGHTISTKLYNSVFDINSHKLAVCDCSTGHSGKIEIIDNHSETKSFVVGLNAAQLCLYGGTIQGGDYGVYSNRSSVKLFGGSITGNTIGVDGSSYDSLTIGGDAKVIDNTTKNLNLFGKSVIRIDKSLTSNAKIGITTAAKPSANANIKIATGATNPKLDYSKIFTSDATDQNYVVTKDANGNLYLGIHQHKWQATAEGAQITFKCSADGCKLESDFATTYTVTAPTDLDLIYSGSEKVATVTKDDKYSDGLGLPTIPAITYQELKETGYVGIEGAPKDVGTYQASITIDNVTASVTYKIVSKKVAYPTIEVTGTYTYDGTEKTPAVVVKDEINEIPSTEYSVSCENNINAGNATVKITDVDGGNYNVSGSTTFTIDKATITVTPTAGQTTIYGMSDPTLEYNSSGAMAGETPDFTGALSRKAGKDAGSYEITRGTLKLADNGSFKAANYELKLADTTVQFTIVPKTLTAEDLEFITDTPITKKYDGTTTCTTAKVQIKDNAKADPNDEVPTVTGTYAYNSANVTEANKVTFTSDMTSNTNYILPKDLKLEHEASITKADQAALTITSTSAIYGTDLQLTVNGGSGTGEVTYTVENGTGAATMIDGILHPVKVGEVTVQATKSGDDNYYYVQSASTTITIAKGTYPGTVSKTVNIMRNRSDVQEDTLYAEDFFPEGQAPEYAQTIGPRQDRGEIVTINRIIHSFRGYGLSYKSKANITSTTDQTCTVTISSDNYNDITATLIFHPTDKMTVTIEGLNYRNKTYDGSAIQPTGTLQVTGGDVPTDELEVLYEGTSANGTNYSNSNAPKDAGTYKVTYKVADSNENYTGEVTYPFTISPKAVTADMIGAIADETYTGSDITPQPVVTDGNTILTSGADFDFSYGENINASENTATLTITGQGNYTGSASRKFIIKPKDSSSATIRLSNNSFTYDGIAKKVEIASVTLGENTNILTLTSPTDYDIKAGNTFINANDAITLTIAGKGNYTGTATTTWKITRATPALDNFDVTPELSRKQTYDGKPKEVTAKTKNGVIDMGDVTVYYEGISGTTYTRRKTAPTNVGSYKVILSVAGGKNYTATEIEAGTLTIEKADLTVEDVTEFFEYTKKGEQTINLAELVPGARSYALDAYANDNGIVSGDITIDATGLMKFALSELTKDNIDKKVTVPVIITSENYKDVRVNVIIYISPEYRIIDGAGSSWTQNTTGTVVIRGNGEFSRFHAVKVDGKVLDPANYEAKEGSTIITLKAEYLKTLATGSHTFAIVWNNGIAGTNFTVAANTSGNNSGNNNNNDSNHGSDNSGNNDSGNTAGAAANTAAAPAQELDKVPATGDASGIWLTLFVISLTGLVGMLARRKKN</sequence>
<feature type="compositionally biased region" description="Polar residues" evidence="1">
    <location>
        <begin position="100"/>
        <end position="117"/>
    </location>
</feature>
<feature type="region of interest" description="Disordered" evidence="1">
    <location>
        <begin position="2237"/>
        <end position="2272"/>
    </location>
</feature>
<evidence type="ECO:0000256" key="2">
    <source>
        <dbReference type="SAM" id="Phobius"/>
    </source>
</evidence>
<dbReference type="Gene3D" id="2.160.20.20">
    <property type="match status" value="2"/>
</dbReference>
<reference evidence="7 8" key="1">
    <citation type="submission" date="2020-08" db="EMBL/GenBank/DDBJ databases">
        <authorList>
            <person name="Liu C."/>
            <person name="Sun Q."/>
        </authorList>
    </citation>
    <scope>NUCLEOTIDE SEQUENCE [LARGE SCALE GENOMIC DNA]</scope>
    <source>
        <strain evidence="7 8">NSJ-8</strain>
    </source>
</reference>
<evidence type="ECO:0000256" key="1">
    <source>
        <dbReference type="SAM" id="MobiDB-lite"/>
    </source>
</evidence>
<dbReference type="InterPro" id="IPR043772">
    <property type="entry name" value="MBG_3"/>
</dbReference>
<feature type="domain" description="MBG" evidence="6">
    <location>
        <begin position="1972"/>
        <end position="2048"/>
    </location>
</feature>
<keyword evidence="2" id="KW-0472">Membrane</keyword>
<evidence type="ECO:0000259" key="4">
    <source>
        <dbReference type="Pfam" id="PF18657"/>
    </source>
</evidence>
<name>A0A7G9FTC7_9FIRM</name>
<keyword evidence="2" id="KW-1133">Transmembrane helix</keyword>
<feature type="compositionally biased region" description="Low complexity" evidence="1">
    <location>
        <begin position="43"/>
        <end position="60"/>
    </location>
</feature>
<dbReference type="KEGG" id="ssun:H9Q77_12005"/>
<dbReference type="EMBL" id="CP060633">
    <property type="protein sequence ID" value="QNM01809.1"/>
    <property type="molecule type" value="Genomic_DNA"/>
</dbReference>
<evidence type="ECO:0000256" key="3">
    <source>
        <dbReference type="SAM" id="SignalP"/>
    </source>
</evidence>
<feature type="transmembrane region" description="Helical" evidence="2">
    <location>
        <begin position="2290"/>
        <end position="2308"/>
    </location>
</feature>
<gene>
    <name evidence="7" type="ORF">H9Q77_12005</name>
</gene>
<dbReference type="RefSeq" id="WP_249325711.1">
    <property type="nucleotide sequence ID" value="NZ_CP060633.1"/>
</dbReference>
<evidence type="ECO:0000313" key="8">
    <source>
        <dbReference type="Proteomes" id="UP000515981"/>
    </source>
</evidence>
<feature type="signal peptide" evidence="3">
    <location>
        <begin position="1"/>
        <end position="25"/>
    </location>
</feature>
<feature type="domain" description="YDG" evidence="4">
    <location>
        <begin position="1430"/>
        <end position="1503"/>
    </location>
</feature>
<accession>A0A7G9FTC7</accession>
<dbReference type="NCBIfam" id="TIGR01167">
    <property type="entry name" value="LPXTG_anchor"/>
    <property type="match status" value="1"/>
</dbReference>
<dbReference type="Pfam" id="PF18657">
    <property type="entry name" value="YDG"/>
    <property type="match status" value="1"/>
</dbReference>
<dbReference type="InterPro" id="IPR012332">
    <property type="entry name" value="Autotransporter_pectin_lyase_C"/>
</dbReference>
<protein>
    <submittedName>
        <fullName evidence="7">LPXTG cell wall anchor domain-containing protein</fullName>
    </submittedName>
</protein>
<feature type="domain" description="MBG" evidence="6">
    <location>
        <begin position="1708"/>
        <end position="1795"/>
    </location>
</feature>
<dbReference type="Pfam" id="PF18887">
    <property type="entry name" value="MBG_3"/>
    <property type="match status" value="2"/>
</dbReference>
<proteinExistence type="predicted"/>
<dbReference type="InterPro" id="IPR041286">
    <property type="entry name" value="MBG_2"/>
</dbReference>